<dbReference type="InterPro" id="IPR029032">
    <property type="entry name" value="AhpD-like"/>
</dbReference>
<dbReference type="GO" id="GO:0004601">
    <property type="term" value="F:peroxidase activity"/>
    <property type="evidence" value="ECO:0007669"/>
    <property type="project" value="UniProtKB-KW"/>
</dbReference>
<dbReference type="Proteomes" id="UP000760480">
    <property type="component" value="Unassembled WGS sequence"/>
</dbReference>
<keyword evidence="2" id="KW-1185">Reference proteome</keyword>
<protein>
    <submittedName>
        <fullName evidence="1">Peroxidase</fullName>
    </submittedName>
</protein>
<dbReference type="SUPFAM" id="SSF69118">
    <property type="entry name" value="AhpD-like"/>
    <property type="match status" value="1"/>
</dbReference>
<keyword evidence="1" id="KW-0575">Peroxidase</keyword>
<proteinExistence type="predicted"/>
<evidence type="ECO:0000313" key="2">
    <source>
        <dbReference type="Proteomes" id="UP000760480"/>
    </source>
</evidence>
<dbReference type="PANTHER" id="PTHR35446">
    <property type="entry name" value="SI:CH211-175M2.5"/>
    <property type="match status" value="1"/>
</dbReference>
<dbReference type="Gene3D" id="1.20.1290.10">
    <property type="entry name" value="AhpD-like"/>
    <property type="match status" value="1"/>
</dbReference>
<reference evidence="1 2" key="1">
    <citation type="submission" date="2019-03" db="EMBL/GenBank/DDBJ databases">
        <title>Metabolic reconstructions from genomes of highly enriched 'Candidatus Accumulibacter' and 'Candidatus Competibacter' bioreactor populations.</title>
        <authorList>
            <person name="Annavajhala M.K."/>
            <person name="Welles L."/>
            <person name="Abbas B."/>
            <person name="Sorokin D."/>
            <person name="Park H."/>
            <person name="Van Loosdrecht M."/>
            <person name="Chandran K."/>
        </authorList>
    </citation>
    <scope>NUCLEOTIDE SEQUENCE [LARGE SCALE GENOMIC DNA]</scope>
    <source>
        <strain evidence="1 2">SBR_G</strain>
    </source>
</reference>
<comment type="caution">
    <text evidence="1">The sequence shown here is derived from an EMBL/GenBank/DDBJ whole genome shotgun (WGS) entry which is preliminary data.</text>
</comment>
<sequence>MSFIETVAPSQATGEARAMYERQQANWGYVPNYAKVFSHRPEVLARWGRLLAEIHRPMDKRRFELITFAAAHALRNSACTLAHGKALTEFLSAEAVLAMAEQGDCENLSAAEREMMAFSRKIARDAASIEQRDIDALRRHGIGDAEIFDIVATAAGRAFFTKILDGLGVLADAPWSSMDEALRWSLTVGRPIDHRDAECLLDELETGASA</sequence>
<dbReference type="RefSeq" id="WP_169250121.1">
    <property type="nucleotide sequence ID" value="NZ_SPMZ01000066.1"/>
</dbReference>
<gene>
    <name evidence="1" type="ORF">E4P82_17630</name>
</gene>
<dbReference type="PANTHER" id="PTHR35446:SF2">
    <property type="entry name" value="CARBOXYMUCONOLACTONE DECARBOXYLASE-LIKE DOMAIN-CONTAINING PROTEIN"/>
    <property type="match status" value="1"/>
</dbReference>
<accession>A0ABX1TQB2</accession>
<keyword evidence="1" id="KW-0560">Oxidoreductase</keyword>
<dbReference type="EMBL" id="SPMZ01000066">
    <property type="protein sequence ID" value="NMQ20852.1"/>
    <property type="molecule type" value="Genomic_DNA"/>
</dbReference>
<name>A0ABX1TQB2_9GAMM</name>
<evidence type="ECO:0000313" key="1">
    <source>
        <dbReference type="EMBL" id="NMQ20852.1"/>
    </source>
</evidence>
<organism evidence="1 2">
    <name type="scientific">Candidatus Competibacter phosphatis</name>
    <dbReference type="NCBI Taxonomy" id="221280"/>
    <lineage>
        <taxon>Bacteria</taxon>
        <taxon>Pseudomonadati</taxon>
        <taxon>Pseudomonadota</taxon>
        <taxon>Gammaproteobacteria</taxon>
        <taxon>Candidatus Competibacteraceae</taxon>
        <taxon>Candidatus Competibacter</taxon>
    </lineage>
</organism>